<evidence type="ECO:0000313" key="4">
    <source>
        <dbReference type="EMBL" id="OLQ15002.1"/>
    </source>
</evidence>
<dbReference type="InterPro" id="IPR012337">
    <property type="entry name" value="RNaseH-like_sf"/>
</dbReference>
<feature type="compositionally biased region" description="Basic and acidic residues" evidence="1">
    <location>
        <begin position="25"/>
        <end position="35"/>
    </location>
</feature>
<feature type="domain" description="Integrase catalytic" evidence="2">
    <location>
        <begin position="765"/>
        <end position="942"/>
    </location>
</feature>
<dbReference type="PROSITE" id="PS51471">
    <property type="entry name" value="FE2OG_OXY"/>
    <property type="match status" value="1"/>
</dbReference>
<feature type="region of interest" description="Disordered" evidence="1">
    <location>
        <begin position="1"/>
        <end position="38"/>
    </location>
</feature>
<proteinExistence type="predicted"/>
<dbReference type="PROSITE" id="PS50994">
    <property type="entry name" value="INTEGRASE"/>
    <property type="match status" value="1"/>
</dbReference>
<dbReference type="Proteomes" id="UP000186817">
    <property type="component" value="Unassembled WGS sequence"/>
</dbReference>
<protein>
    <submittedName>
        <fullName evidence="4">Copia protein</fullName>
    </submittedName>
</protein>
<name>A0A1Q9F5S6_SYMMI</name>
<dbReference type="EMBL" id="LSRX01000008">
    <property type="protein sequence ID" value="OLQ15002.1"/>
    <property type="molecule type" value="Genomic_DNA"/>
</dbReference>
<evidence type="ECO:0000259" key="2">
    <source>
        <dbReference type="PROSITE" id="PS50994"/>
    </source>
</evidence>
<feature type="region of interest" description="Disordered" evidence="1">
    <location>
        <begin position="1125"/>
        <end position="1167"/>
    </location>
</feature>
<keyword evidence="5" id="KW-1185">Reference proteome</keyword>
<evidence type="ECO:0000313" key="5">
    <source>
        <dbReference type="Proteomes" id="UP000186817"/>
    </source>
</evidence>
<feature type="region of interest" description="Disordered" evidence="1">
    <location>
        <begin position="1201"/>
        <end position="1223"/>
    </location>
</feature>
<dbReference type="GO" id="GO:0003676">
    <property type="term" value="F:nucleic acid binding"/>
    <property type="evidence" value="ECO:0007669"/>
    <property type="project" value="InterPro"/>
</dbReference>
<dbReference type="InterPro" id="IPR036397">
    <property type="entry name" value="RNaseH_sf"/>
</dbReference>
<gene>
    <name evidence="4" type="primary">GIP</name>
    <name evidence="4" type="ORF">AK812_SmicGene851</name>
</gene>
<accession>A0A1Q9F5S6</accession>
<dbReference type="InterPro" id="IPR013103">
    <property type="entry name" value="RVT_2"/>
</dbReference>
<feature type="domain" description="Fe2OG dioxygenase" evidence="3">
    <location>
        <begin position="317"/>
        <end position="422"/>
    </location>
</feature>
<feature type="compositionally biased region" description="Basic and acidic residues" evidence="1">
    <location>
        <begin position="157"/>
        <end position="179"/>
    </location>
</feature>
<dbReference type="InterPro" id="IPR005123">
    <property type="entry name" value="Oxoglu/Fe-dep_dioxygenase_dom"/>
</dbReference>
<dbReference type="SUPFAM" id="SSF53098">
    <property type="entry name" value="Ribonuclease H-like"/>
    <property type="match status" value="1"/>
</dbReference>
<dbReference type="Pfam" id="PF07727">
    <property type="entry name" value="RVT_2"/>
    <property type="match status" value="1"/>
</dbReference>
<comment type="caution">
    <text evidence="4">The sequence shown here is derived from an EMBL/GenBank/DDBJ whole genome shotgun (WGS) entry which is preliminary data.</text>
</comment>
<feature type="compositionally biased region" description="Low complexity" evidence="1">
    <location>
        <begin position="1"/>
        <end position="10"/>
    </location>
</feature>
<evidence type="ECO:0000256" key="1">
    <source>
        <dbReference type="SAM" id="MobiDB-lite"/>
    </source>
</evidence>
<evidence type="ECO:0000259" key="3">
    <source>
        <dbReference type="PROSITE" id="PS51471"/>
    </source>
</evidence>
<dbReference type="GO" id="GO:0015074">
    <property type="term" value="P:DNA integration"/>
    <property type="evidence" value="ECO:0007669"/>
    <property type="project" value="InterPro"/>
</dbReference>
<dbReference type="OrthoDB" id="424186at2759"/>
<dbReference type="Gene3D" id="3.30.420.10">
    <property type="entry name" value="Ribonuclease H-like superfamily/Ribonuclease H"/>
    <property type="match status" value="1"/>
</dbReference>
<sequence length="1838" mass="206404">MAKSTAAGKAKTSKKAADPLDEERTEGPDLRDPRVKGGPCFGNHKVAKAYKGSVSGSNQYASWTGCEVCKIRLTYTPRMGCHGIHRKSAPLAKDVTSVLQDLPPETEAYPSNKEISLTAAENSALARLEHLRRLRKEGSTKNAGTHATLVEPANTEDQAKTKDQSSKNTGDHAKTRDQSSKNTGGHVNVTIDEQSTVSSPMSPGVRPESVNTQGVESSHFVSLLNTSEVEAFADYLTAQKAFDYQSMEELLGMMKPRTITPGRAASTQGRKAGFSMVFGLYAHGSYYGATRASRMYPSMCRYFNSCLKSFQSEAVTQWTSVSVLVNMKGSMHLDAHNDSSSHNLAVGLGPYQGGELWVELRDGDPSKPDLPLSWRELPGGRRAPGQVHPTRWRPTTFSPKRYHKTLPWTGTRYSVIAYTARSWPEAQKDPEVLHLLRQLQFPLPRNTQPYVKDQDLVTYEGEVHGDEDFEAIPEEELLTLEDRSDILATYQEFEGALRDIFLEYPNEKTTKVVNLCTPWLDPLAMEQVLQEMEWNYQGLSHHEGCDLSSHSGFQAARERISQLKPEWLWCHIPRGPPQLFAAEQGWDDPRRAVKAKRYLKTLRHALLLSRDHVMKGGKLAWLIPADSLAPSVREVQRFRSCYGRGSSLHVQSTSHVLSNVVEVADLRPGNSSSKFWTSMTTISDVATAWLLDAPEDTVFPVDTSCLNTLTSSELEKLMQHVRQLHRRFGHPSNRLLVKNLLHRNADEKVVAAASQLECDECLESQIKMPSPAVNLDKSEKLWSCLQVDGFHLRCGSTVYHFLLMVDEASGFAVVREMFSHPEEDHQNMSGPDVVQVLQEAWFQYFGYPDTLKLDLEGALRSRALHEACVDKGIDLVPAPAEYHEMIADVEREIGYVRQHLERFLRGGAFEKPGQAALAAVTAHNSLARVHGFSPLQWALGRDMSMGHRASEAQGDQISATRTTNFNNQGNLRLEAEQAFLKHRADQLASRAKNAKVRVQVRYFPGDMVFYRRHKTPADLPANSWVDRPRLRGARWYGPARVLACETKTEEGYRKPSQYVWAICSGRLKKFHATQLRHASPSERLTHEALRDITMPWTMTSMTRLLDKGSYDDETRTRAARNIMLGRKKRGLRRLPSVASPPGRTPDDPPALPPEAPSILPGSDEEMIPDDEMRKAPRLREPGATASSSPPEVDVDRLLHDPRYMPSSRSSGFQEQRRLHEQEDRPWHVQHGQLMYSEEEVGSGIYAVTLDVPANDKEWRKVLKDPRKFMAKSVQKGVEVSWNRLNDAQRAAMSEAKKAEVDSWLANRVVKAALPHITKEQSLRMRWIYTFKAAEPGKVKAKARMVILGYSDPSLLEQETSSPAMSRQSKMLFFNFATAKRWRLLAGDVKTAFLQAKAPNREHPLHAQPLPELAEAMNLTESQMVELLGSAYGLTSAPREWYQDLTSTLRRLKAQACLSDPCVWRLFDENDEKVIGLIGLYVDDILFCGDEGNEIYCQFLHDLHQAYSWSPWESDNFSHCGVRIQQFADASILLDHSEFCSELMQMPSRSKDDDSELTAQEISQARAILGSIQWRASQTAPQHSAKVSYLLSMLATKKGEVVEMVNKLVREVHLARHISVKIQQLDCEPARMILAGWSDAAVANRPDLKSTGGHLFGLMNPSEVQQGYGKVNAITWKSSRLARVARSSLSAETQALADLDGEMMYARLTWAEMNGHRGDLKLKDEWIRSVSAFMVIDARALFDALERGDLTISSMKDKFSALETLALAQSMTMLGTHLQWTDSDHQLADGLTKIQKQDQLKRFLVSGSWRLRHPGALMSAKKRRALEALGPDFAHEADR</sequence>
<reference evidence="4 5" key="1">
    <citation type="submission" date="2016-02" db="EMBL/GenBank/DDBJ databases">
        <title>Genome analysis of coral dinoflagellate symbionts highlights evolutionary adaptations to a symbiotic lifestyle.</title>
        <authorList>
            <person name="Aranda M."/>
            <person name="Li Y."/>
            <person name="Liew Y.J."/>
            <person name="Baumgarten S."/>
            <person name="Simakov O."/>
            <person name="Wilson M."/>
            <person name="Piel J."/>
            <person name="Ashoor H."/>
            <person name="Bougouffa S."/>
            <person name="Bajic V.B."/>
            <person name="Ryu T."/>
            <person name="Ravasi T."/>
            <person name="Bayer T."/>
            <person name="Micklem G."/>
            <person name="Kim H."/>
            <person name="Bhak J."/>
            <person name="Lajeunesse T.C."/>
            <person name="Voolstra C.R."/>
        </authorList>
    </citation>
    <scope>NUCLEOTIDE SEQUENCE [LARGE SCALE GENOMIC DNA]</scope>
    <source>
        <strain evidence="4 5">CCMP2467</strain>
    </source>
</reference>
<dbReference type="InterPro" id="IPR001584">
    <property type="entry name" value="Integrase_cat-core"/>
</dbReference>
<feature type="compositionally biased region" description="Basic and acidic residues" evidence="1">
    <location>
        <begin position="1214"/>
        <end position="1223"/>
    </location>
</feature>
<organism evidence="4 5">
    <name type="scientific">Symbiodinium microadriaticum</name>
    <name type="common">Dinoflagellate</name>
    <name type="synonym">Zooxanthella microadriatica</name>
    <dbReference type="NCBI Taxonomy" id="2951"/>
    <lineage>
        <taxon>Eukaryota</taxon>
        <taxon>Sar</taxon>
        <taxon>Alveolata</taxon>
        <taxon>Dinophyceae</taxon>
        <taxon>Suessiales</taxon>
        <taxon>Symbiodiniaceae</taxon>
        <taxon>Symbiodinium</taxon>
    </lineage>
</organism>
<feature type="region of interest" description="Disordered" evidence="1">
    <location>
        <begin position="135"/>
        <end position="187"/>
    </location>
</feature>